<evidence type="ECO:0000313" key="18">
    <source>
        <dbReference type="EMBL" id="GKT43007.1"/>
    </source>
</evidence>
<comment type="caution">
    <text evidence="18">The sequence shown here is derived from an EMBL/GenBank/DDBJ whole genome shotgun (WGS) entry which is preliminary data.</text>
</comment>
<comment type="cofactor">
    <cofactor evidence="1">
        <name>Cu(2+)</name>
        <dbReference type="ChEBI" id="CHEBI:29036"/>
    </cofactor>
</comment>
<dbReference type="Gene3D" id="2.70.50.70">
    <property type="match status" value="2"/>
</dbReference>
<evidence type="ECO:0000256" key="2">
    <source>
        <dbReference type="ARBA" id="ARBA00004613"/>
    </source>
</evidence>
<evidence type="ECO:0000256" key="1">
    <source>
        <dbReference type="ARBA" id="ARBA00001973"/>
    </source>
</evidence>
<evidence type="ECO:0000256" key="5">
    <source>
        <dbReference type="ARBA" id="ARBA00022729"/>
    </source>
</evidence>
<keyword evidence="8" id="KW-0186">Copper</keyword>
<keyword evidence="11" id="KW-0119">Carbohydrate metabolism</keyword>
<evidence type="ECO:0000256" key="15">
    <source>
        <dbReference type="ARBA" id="ARBA00047174"/>
    </source>
</evidence>
<dbReference type="CDD" id="cd21175">
    <property type="entry name" value="LPMO_AA9"/>
    <property type="match status" value="1"/>
</dbReference>
<dbReference type="GeneID" id="73323990"/>
<keyword evidence="7" id="KW-0560">Oxidoreductase</keyword>
<dbReference type="GO" id="GO:0005576">
    <property type="term" value="C:extracellular region"/>
    <property type="evidence" value="ECO:0007669"/>
    <property type="project" value="UniProtKB-SubCell"/>
</dbReference>
<evidence type="ECO:0000256" key="8">
    <source>
        <dbReference type="ARBA" id="ARBA00023008"/>
    </source>
</evidence>
<reference evidence="18 19" key="1">
    <citation type="submission" date="2022-03" db="EMBL/GenBank/DDBJ databases">
        <title>Genome data of Colletotrichum spp.</title>
        <authorList>
            <person name="Utami Y.D."/>
            <person name="Hiruma K."/>
        </authorList>
    </citation>
    <scope>NUCLEOTIDE SEQUENCE [LARGE SCALE GENOMIC DNA]</scope>
    <source>
        <strain evidence="18 19">MAFF 239500</strain>
    </source>
</reference>
<gene>
    <name evidence="18" type="ORF">ColSpa_03188</name>
</gene>
<evidence type="ECO:0000256" key="11">
    <source>
        <dbReference type="ARBA" id="ARBA00023277"/>
    </source>
</evidence>
<dbReference type="GO" id="GO:0030245">
    <property type="term" value="P:cellulose catabolic process"/>
    <property type="evidence" value="ECO:0007669"/>
    <property type="project" value="UniProtKB-KW"/>
</dbReference>
<feature type="domain" description="Auxiliary Activity family 9 catalytic" evidence="17">
    <location>
        <begin position="199"/>
        <end position="282"/>
    </location>
</feature>
<keyword evidence="3" id="KW-0964">Secreted</keyword>
<dbReference type="PANTHER" id="PTHR33353">
    <property type="entry name" value="PUTATIVE (AFU_ORTHOLOGUE AFUA_1G12560)-RELATED"/>
    <property type="match status" value="1"/>
</dbReference>
<evidence type="ECO:0000256" key="10">
    <source>
        <dbReference type="ARBA" id="ARBA00023157"/>
    </source>
</evidence>
<proteinExistence type="inferred from homology"/>
<keyword evidence="5 16" id="KW-0732">Signal</keyword>
<evidence type="ECO:0000256" key="14">
    <source>
        <dbReference type="ARBA" id="ARBA00045077"/>
    </source>
</evidence>
<keyword evidence="4" id="KW-0479">Metal-binding</keyword>
<feature type="signal peptide" evidence="16">
    <location>
        <begin position="1"/>
        <end position="17"/>
    </location>
</feature>
<evidence type="ECO:0000256" key="3">
    <source>
        <dbReference type="ARBA" id="ARBA00022525"/>
    </source>
</evidence>
<evidence type="ECO:0000256" key="7">
    <source>
        <dbReference type="ARBA" id="ARBA00023002"/>
    </source>
</evidence>
<keyword evidence="12" id="KW-0624">Polysaccharide degradation</keyword>
<keyword evidence="19" id="KW-1185">Reference proteome</keyword>
<accession>A0AA37L702</accession>
<dbReference type="EC" id="1.14.99.56" evidence="15"/>
<dbReference type="RefSeq" id="XP_049125357.1">
    <property type="nucleotide sequence ID" value="XM_049269400.1"/>
</dbReference>
<keyword evidence="10" id="KW-1015">Disulfide bond</keyword>
<dbReference type="PANTHER" id="PTHR33353:SF10">
    <property type="entry name" value="ENDO-BETA-1,4-GLUCANASE D"/>
    <property type="match status" value="1"/>
</dbReference>
<evidence type="ECO:0000256" key="16">
    <source>
        <dbReference type="SAM" id="SignalP"/>
    </source>
</evidence>
<comment type="catalytic activity">
    <reaction evidence="14">
        <text>[(1-&gt;4)-beta-D-glucosyl]n+m + reduced acceptor + O2 = 4-dehydro-beta-D-glucosyl-[(1-&gt;4)-beta-D-glucosyl]n-1 + [(1-&gt;4)-beta-D-glucosyl]m + acceptor + H2O.</text>
        <dbReference type="EC" id="1.14.99.56"/>
    </reaction>
</comment>
<comment type="subcellular location">
    <subcellularLocation>
        <location evidence="2">Secreted</location>
    </subcellularLocation>
</comment>
<dbReference type="EMBL" id="BQXU01000006">
    <property type="protein sequence ID" value="GKT43007.1"/>
    <property type="molecule type" value="Genomic_DNA"/>
</dbReference>
<dbReference type="Proteomes" id="UP001055115">
    <property type="component" value="Unassembled WGS sequence"/>
</dbReference>
<evidence type="ECO:0000313" key="19">
    <source>
        <dbReference type="Proteomes" id="UP001055115"/>
    </source>
</evidence>
<keyword evidence="6" id="KW-0136">Cellulose degradation</keyword>
<evidence type="ECO:0000256" key="6">
    <source>
        <dbReference type="ARBA" id="ARBA00023001"/>
    </source>
</evidence>
<evidence type="ECO:0000256" key="12">
    <source>
        <dbReference type="ARBA" id="ARBA00023326"/>
    </source>
</evidence>
<sequence length="292" mass="30915">MKLSAVIVALAAASAEAHYTFGRVVYGGTTYPEWQHVRKTLNFYSNGPTDGVSSTQIRCYEADAKDRVTVKTLPVTAGSTIGFAANSIVGHPGPASFWMAKVPAGQTAATWDGSGAVWFKIYHERPTITSSGLEWASFTIPKTGWDEKKLAGFKKKRGGQRSVGICGEFVNRAGFPLHRADSVDQRVDANANENPNVTDSQVLSAKIPSCIASGEYLIRVEHLALHGAGTEGGAQFYVGCAQVSLSGGGSTSPSGLVSFPGAYKSTDPGILFQPYWPTPTSYTNPGPAPFAC</sequence>
<comment type="similarity">
    <text evidence="13">Belongs to the polysaccharide monooxygenase AA9 family.</text>
</comment>
<protein>
    <recommendedName>
        <fullName evidence="15">lytic cellulose monooxygenase (C4-dehydrogenating)</fullName>
        <ecNumber evidence="15">1.14.99.56</ecNumber>
    </recommendedName>
</protein>
<organism evidence="18 19">
    <name type="scientific">Colletotrichum spaethianum</name>
    <dbReference type="NCBI Taxonomy" id="700344"/>
    <lineage>
        <taxon>Eukaryota</taxon>
        <taxon>Fungi</taxon>
        <taxon>Dikarya</taxon>
        <taxon>Ascomycota</taxon>
        <taxon>Pezizomycotina</taxon>
        <taxon>Sordariomycetes</taxon>
        <taxon>Hypocreomycetidae</taxon>
        <taxon>Glomerellales</taxon>
        <taxon>Glomerellaceae</taxon>
        <taxon>Colletotrichum</taxon>
        <taxon>Colletotrichum spaethianum species complex</taxon>
    </lineage>
</organism>
<dbReference type="AlphaFoldDB" id="A0AA37L702"/>
<dbReference type="GO" id="GO:0004497">
    <property type="term" value="F:monooxygenase activity"/>
    <property type="evidence" value="ECO:0007669"/>
    <property type="project" value="UniProtKB-KW"/>
</dbReference>
<name>A0AA37L702_9PEZI</name>
<dbReference type="Pfam" id="PF03443">
    <property type="entry name" value="AA9"/>
    <property type="match status" value="2"/>
</dbReference>
<dbReference type="InterPro" id="IPR005103">
    <property type="entry name" value="AA9_LPMO"/>
</dbReference>
<feature type="domain" description="Auxiliary Activity family 9 catalytic" evidence="17">
    <location>
        <begin position="18"/>
        <end position="140"/>
    </location>
</feature>
<evidence type="ECO:0000259" key="17">
    <source>
        <dbReference type="Pfam" id="PF03443"/>
    </source>
</evidence>
<dbReference type="InterPro" id="IPR049892">
    <property type="entry name" value="AA9"/>
</dbReference>
<evidence type="ECO:0000256" key="9">
    <source>
        <dbReference type="ARBA" id="ARBA00023033"/>
    </source>
</evidence>
<dbReference type="GO" id="GO:0046872">
    <property type="term" value="F:metal ion binding"/>
    <property type="evidence" value="ECO:0007669"/>
    <property type="project" value="UniProtKB-KW"/>
</dbReference>
<feature type="chain" id="PRO_5041330650" description="lytic cellulose monooxygenase (C4-dehydrogenating)" evidence="16">
    <location>
        <begin position="18"/>
        <end position="292"/>
    </location>
</feature>
<evidence type="ECO:0000256" key="13">
    <source>
        <dbReference type="ARBA" id="ARBA00044502"/>
    </source>
</evidence>
<keyword evidence="9" id="KW-0503">Monooxygenase</keyword>
<evidence type="ECO:0000256" key="4">
    <source>
        <dbReference type="ARBA" id="ARBA00022723"/>
    </source>
</evidence>